<evidence type="ECO:0000313" key="2">
    <source>
        <dbReference type="EMBL" id="MPY60678.1"/>
    </source>
</evidence>
<dbReference type="AlphaFoldDB" id="A0A5N8XNQ2"/>
<proteinExistence type="predicted"/>
<feature type="transmembrane region" description="Helical" evidence="1">
    <location>
        <begin position="132"/>
        <end position="164"/>
    </location>
</feature>
<protein>
    <submittedName>
        <fullName evidence="2">AbgT family transporter</fullName>
    </submittedName>
</protein>
<reference evidence="2 3" key="1">
    <citation type="submission" date="2019-07" db="EMBL/GenBank/DDBJ databases">
        <title>New species of Amycolatopsis and Streptomyces.</title>
        <authorList>
            <person name="Duangmal K."/>
            <person name="Teo W.F.A."/>
            <person name="Lipun K."/>
        </authorList>
    </citation>
    <scope>NUCLEOTIDE SEQUENCE [LARGE SCALE GENOMIC DNA]</scope>
    <source>
        <strain evidence="2 3">NBRC 106415</strain>
    </source>
</reference>
<feature type="transmembrane region" description="Helical" evidence="1">
    <location>
        <begin position="222"/>
        <end position="242"/>
    </location>
</feature>
<dbReference type="GO" id="GO:0015558">
    <property type="term" value="F:secondary active p-aminobenzoyl-glutamate transmembrane transporter activity"/>
    <property type="evidence" value="ECO:0007669"/>
    <property type="project" value="InterPro"/>
</dbReference>
<feature type="transmembrane region" description="Helical" evidence="1">
    <location>
        <begin position="455"/>
        <end position="473"/>
    </location>
</feature>
<dbReference type="InterPro" id="IPR004697">
    <property type="entry name" value="AbgT"/>
</dbReference>
<feature type="transmembrane region" description="Helical" evidence="1">
    <location>
        <begin position="278"/>
        <end position="298"/>
    </location>
</feature>
<feature type="transmembrane region" description="Helical" evidence="1">
    <location>
        <begin position="485"/>
        <end position="510"/>
    </location>
</feature>
<feature type="transmembrane region" description="Helical" evidence="1">
    <location>
        <begin position="398"/>
        <end position="418"/>
    </location>
</feature>
<sequence>MTDLPTPDSKSPEPGRPSGLDRVLTLIERAGNALPNPIILFTGLFVILAVVSTALALADVRVTVPGTDETKAVTGLFTGEGVRWLTENLVTNFATFPPIAAVLLMIMAVGVAEKAGLLETVMRATLARAPRAVLPYLVALVACQAHMISDVAAIVLPPLAALVFKSAGRHPVAGLIGGFACVGAGYAAGFTIGSLDALYIGITQQAASVLPAADGLDLHLLVNYYFTASSSLVLGLLGGFLISRVLEPRLGTYDASTAAEDEPEEQDLTLSPVQRRGLLLTALVVVLYTGAVLSLWLPEGAPLRGEGGALVPSPLLTGIVPVLFGAFLLAGLTYGFTVKALSGSESVVTAMSDSVKNMAGYIVLMFVAAQVIALFNWSNVGILLAVKAAAGLDSIGLTGFWALVAFVLLAACLNLFIVSGSALWSLVGPVFVPAFMLLGMSPALSQAAFRIGDSATGIITPMNPYVFLLLALLRRYEPEARLGTLIARLSIFTVPFLLVWLAILGIFYGFDLPLGPGAHIGLK</sequence>
<keyword evidence="3" id="KW-1185">Reference proteome</keyword>
<feature type="transmembrane region" description="Helical" evidence="1">
    <location>
        <begin position="358"/>
        <end position="378"/>
    </location>
</feature>
<comment type="caution">
    <text evidence="2">The sequence shown here is derived from an EMBL/GenBank/DDBJ whole genome shotgun (WGS) entry which is preliminary data.</text>
</comment>
<keyword evidence="1" id="KW-1133">Transmembrane helix</keyword>
<feature type="transmembrane region" description="Helical" evidence="1">
    <location>
        <begin position="318"/>
        <end position="337"/>
    </location>
</feature>
<feature type="transmembrane region" description="Helical" evidence="1">
    <location>
        <begin position="38"/>
        <end position="58"/>
    </location>
</feature>
<dbReference type="PANTHER" id="PTHR30282">
    <property type="entry name" value="P-AMINOBENZOYL GLUTAMATE TRANSPORTER"/>
    <property type="match status" value="1"/>
</dbReference>
<accession>A0A5N8XNQ2</accession>
<keyword evidence="1" id="KW-0472">Membrane</keyword>
<dbReference type="Pfam" id="PF03806">
    <property type="entry name" value="ABG_transport"/>
    <property type="match status" value="1"/>
</dbReference>
<evidence type="ECO:0000313" key="3">
    <source>
        <dbReference type="Proteomes" id="UP000400924"/>
    </source>
</evidence>
<dbReference type="GO" id="GO:1902604">
    <property type="term" value="P:p-aminobenzoyl-glutamate transmembrane transport"/>
    <property type="evidence" value="ECO:0007669"/>
    <property type="project" value="InterPro"/>
</dbReference>
<gene>
    <name evidence="2" type="ORF">FNH08_27090</name>
</gene>
<organism evidence="2 3">
    <name type="scientific">Streptomyces spongiae</name>
    <dbReference type="NCBI Taxonomy" id="565072"/>
    <lineage>
        <taxon>Bacteria</taxon>
        <taxon>Bacillati</taxon>
        <taxon>Actinomycetota</taxon>
        <taxon>Actinomycetes</taxon>
        <taxon>Kitasatosporales</taxon>
        <taxon>Streptomycetaceae</taxon>
        <taxon>Streptomyces</taxon>
    </lineage>
</organism>
<dbReference type="EMBL" id="VJZC01000233">
    <property type="protein sequence ID" value="MPY60678.1"/>
    <property type="molecule type" value="Genomic_DNA"/>
</dbReference>
<dbReference type="Proteomes" id="UP000400924">
    <property type="component" value="Unassembled WGS sequence"/>
</dbReference>
<feature type="transmembrane region" description="Helical" evidence="1">
    <location>
        <begin position="176"/>
        <end position="202"/>
    </location>
</feature>
<evidence type="ECO:0000256" key="1">
    <source>
        <dbReference type="SAM" id="Phobius"/>
    </source>
</evidence>
<name>A0A5N8XNQ2_9ACTN</name>
<keyword evidence="1" id="KW-0812">Transmembrane</keyword>
<feature type="transmembrane region" description="Helical" evidence="1">
    <location>
        <begin position="430"/>
        <end position="449"/>
    </location>
</feature>
<dbReference type="OrthoDB" id="3314392at2"/>
<dbReference type="PANTHER" id="PTHR30282:SF0">
    <property type="entry name" value="P-AMINOBENZOYL-GLUTAMATE TRANSPORT PROTEIN"/>
    <property type="match status" value="1"/>
</dbReference>
<feature type="transmembrane region" description="Helical" evidence="1">
    <location>
        <begin position="93"/>
        <end position="112"/>
    </location>
</feature>